<dbReference type="RefSeq" id="XP_005536610.1">
    <property type="nucleotide sequence ID" value="XM_005536553.1"/>
</dbReference>
<dbReference type="HOGENOM" id="CLU_246698_0_0_1"/>
<proteinExistence type="predicted"/>
<dbReference type="Proteomes" id="UP000007014">
    <property type="component" value="Chromosome 11"/>
</dbReference>
<reference evidence="2 3" key="2">
    <citation type="journal article" date="2007" name="BMC Biol.">
        <title>A 100%-complete sequence reveals unusually simple genomic features in the hot-spring red alga Cyanidioschyzon merolae.</title>
        <authorList>
            <person name="Nozaki H."/>
            <person name="Takano H."/>
            <person name="Misumi O."/>
            <person name="Terasawa K."/>
            <person name="Matsuzaki M."/>
            <person name="Maruyama S."/>
            <person name="Nishida K."/>
            <person name="Yagisawa F."/>
            <person name="Yoshida Y."/>
            <person name="Fujiwara T."/>
            <person name="Takio S."/>
            <person name="Tamura K."/>
            <person name="Chung S.J."/>
            <person name="Nakamura S."/>
            <person name="Kuroiwa H."/>
            <person name="Tanaka K."/>
            <person name="Sato N."/>
            <person name="Kuroiwa T."/>
        </authorList>
    </citation>
    <scope>NUCLEOTIDE SEQUENCE [LARGE SCALE GENOMIC DNA]</scope>
    <source>
        <strain evidence="2 3">10D</strain>
    </source>
</reference>
<feature type="region of interest" description="Disordered" evidence="1">
    <location>
        <begin position="734"/>
        <end position="753"/>
    </location>
</feature>
<dbReference type="Gramene" id="CMK215CT">
    <property type="protein sequence ID" value="CMK215CT"/>
    <property type="gene ID" value="CMK215C"/>
</dbReference>
<dbReference type="GeneID" id="16994348"/>
<dbReference type="OrthoDB" id="10679261at2759"/>
<evidence type="ECO:0000256" key="1">
    <source>
        <dbReference type="SAM" id="MobiDB-lite"/>
    </source>
</evidence>
<reference evidence="2 3" key="1">
    <citation type="journal article" date="2004" name="Nature">
        <title>Genome sequence of the ultrasmall unicellular red alga Cyanidioschyzon merolae 10D.</title>
        <authorList>
            <person name="Matsuzaki M."/>
            <person name="Misumi O."/>
            <person name="Shin-i T."/>
            <person name="Maruyama S."/>
            <person name="Takahara M."/>
            <person name="Miyagishima S."/>
            <person name="Mori T."/>
            <person name="Nishida K."/>
            <person name="Yagisawa F."/>
            <person name="Nishida K."/>
            <person name="Yoshida Y."/>
            <person name="Nishimura Y."/>
            <person name="Nakao S."/>
            <person name="Kobayashi T."/>
            <person name="Momoyama Y."/>
            <person name="Higashiyama T."/>
            <person name="Minoda A."/>
            <person name="Sano M."/>
            <person name="Nomoto H."/>
            <person name="Oishi K."/>
            <person name="Hayashi H."/>
            <person name="Ohta F."/>
            <person name="Nishizaka S."/>
            <person name="Haga S."/>
            <person name="Miura S."/>
            <person name="Morishita T."/>
            <person name="Kabeya Y."/>
            <person name="Terasawa K."/>
            <person name="Suzuki Y."/>
            <person name="Ishii Y."/>
            <person name="Asakawa S."/>
            <person name="Takano H."/>
            <person name="Ohta N."/>
            <person name="Kuroiwa H."/>
            <person name="Tanaka K."/>
            <person name="Shimizu N."/>
            <person name="Sugano S."/>
            <person name="Sato N."/>
            <person name="Nozaki H."/>
            <person name="Ogasawara N."/>
            <person name="Kohara Y."/>
            <person name="Kuroiwa T."/>
        </authorList>
    </citation>
    <scope>NUCLEOTIDE SEQUENCE [LARGE SCALE GENOMIC DNA]</scope>
    <source>
        <strain evidence="2 3">10D</strain>
    </source>
</reference>
<evidence type="ECO:0000313" key="3">
    <source>
        <dbReference type="Proteomes" id="UP000007014"/>
    </source>
</evidence>
<feature type="region of interest" description="Disordered" evidence="1">
    <location>
        <begin position="304"/>
        <end position="327"/>
    </location>
</feature>
<accession>M1V8E8</accession>
<dbReference type="KEGG" id="cme:CYME_CMK215C"/>
<feature type="compositionally biased region" description="Basic and acidic residues" evidence="1">
    <location>
        <begin position="315"/>
        <end position="327"/>
    </location>
</feature>
<sequence length="1544" mass="169845">MPNETPLSIVQTLFLERFRCVVEGIKQLYDVRGGRQAASASASNESSDGTPPGCYGWLLWLSGTGIPKVLPALKWHVGLRQFAMQTLCDDHLMPLVLSLEATQPRDCGCPTHPDASSAMDCCSCCYCWIGAVVSILDCFATGQVALSVRPEKNEKRRSPDIRGPLMCPHREPSTPWPLSECAASYATFWQSMIRHVERALVQVESVTDKATLAGEEHEALPQRLFHQTQDDSVTLYASHGTAPVGRSKRMKYAGASHEDEAAGDQTIAPDSSDLAVTGRTFTTSGHDQLACSIQETTYLDCLPDTARRRTSPGTHHRDALQPEPDQQRHNIYLTWEPISHEYVADDRPAVHSGGSVSEPSCPRAERSWLSGRATGTGTCSADAWSAISAASSPGRASSTTRERLHPIIGALIWRLVTSTATPMKSNKFPARRENVAPAFRASRFGAEQHRACSARSSHNRSAKSIHEGVSSLQAITDPSKRLGSDPLKSRSRKTAQSLDPTLVSDPSIQQMSTQKLSIVSVERSMYARVAALVALLECLQDRDHVLVSGAMHPKVYPLINSFLCELVTSWERSGNRVGLTALVPYQAALQQKPSCDPAGPFSRKLFLSIIAAILRGTVQDLRQTVHQFLDSSGDTQALRLERGKQVIQDVRFLQQSLEHIRCRMVDLEATPKAPNETLMEPRLSESTPTIASLLEADIHCLMTLWEQLETRHQQVLCADSHSALDIGTRLTSFGETGTRNQHSRSHEDDGDCVGISISSSSSGERRIGCAPCGKPARSLPGSVAQRVAQLLFEVAQRRGLDASMTALHRFASRSGAPWLETLEVLLRGPQRIASSPESWTLWYKMCFELPRVFNSVERLAGKLLLDKFLKRCSAELVIDEQQEPALVLNSLRRYLEAFRRAESSSSVSGQRDLPSQMDGMLPDLERLTAVVVRGSFAAAQGCASKPPEMTWSVAETLFVNVLTPTLQPLPCWTPLEPVAGSAVLSSTQQTSCEAFQLWLTALEELAPWMPLYVLARRFQDVFRQRLSTVMEMQCAISVAKRLVDSLLAILQALDRGLAAAQSLKEQPEQQQHQRQVGYAMEPQALSLFRGTLLNMLLCGCVPIPSKDTPDTPVDSYAPHRHASAEQRSARCQSLRSALLVLVDGLQPLESAGPPIFFGSHFAATNRPQYAALGSDAAGPVPDLSPALYLDTRLVRQRLLWVYMRALCIWPRTASNETLRSRLLDTLSRLFAEAGTGLQLEPTAVNGLSSSRGSIVNSALQSLLEIEQRLERHALGSVAADPCALSRACDAAYVLWLVDEREHAPQDEAVQRSNLRKRLWRWELNAWHCEQRAATALNDLRDLESLHLFSQYLRCLVSGDHQRISLIEYLDGTLGEQLREALDEPNTQALLPIILPASLVPDFCACMSQDAHRRALLMLFWQHLYTATVAGGASIHLEGLPNPAYCEHVLLTYGMILETIEPQSGLSWPEHNGSLELALGQWVADGLPSGVTTNALVAILSEELQRLVRRIHQRLAHGDQTPLVASACARDTVHPQGQEHQSGGS</sequence>
<name>M1V8E8_CYAM1</name>
<keyword evidence="3" id="KW-1185">Reference proteome</keyword>
<organism evidence="2 3">
    <name type="scientific">Cyanidioschyzon merolae (strain NIES-3377 / 10D)</name>
    <name type="common">Unicellular red alga</name>
    <dbReference type="NCBI Taxonomy" id="280699"/>
    <lineage>
        <taxon>Eukaryota</taxon>
        <taxon>Rhodophyta</taxon>
        <taxon>Bangiophyceae</taxon>
        <taxon>Cyanidiales</taxon>
        <taxon>Cyanidiaceae</taxon>
        <taxon>Cyanidioschyzon</taxon>
    </lineage>
</organism>
<protein>
    <submittedName>
        <fullName evidence="2">Uncharacterized protein</fullName>
    </submittedName>
</protein>
<evidence type="ECO:0000313" key="2">
    <source>
        <dbReference type="EMBL" id="BAM80574.1"/>
    </source>
</evidence>
<feature type="region of interest" description="Disordered" evidence="1">
    <location>
        <begin position="475"/>
        <end position="502"/>
    </location>
</feature>
<gene>
    <name evidence="2" type="ORF">CYME_CMK215C</name>
</gene>
<dbReference type="EMBL" id="AP006493">
    <property type="protein sequence ID" value="BAM80574.1"/>
    <property type="molecule type" value="Genomic_DNA"/>
</dbReference>